<keyword evidence="7" id="KW-0560">Oxidoreductase</keyword>
<comment type="function">
    <text evidence="3 7">Component of the pyruvate dehydrogenase (PDH) complex, that catalyzes the overall conversion of pyruvate to acetyl-CoA and CO(2).</text>
</comment>
<dbReference type="Pfam" id="PF00456">
    <property type="entry name" value="Transketolase_N"/>
    <property type="match status" value="1"/>
</dbReference>
<dbReference type="EC" id="1.2.4.1" evidence="7"/>
<dbReference type="Proteomes" id="UP000237682">
    <property type="component" value="Unassembled WGS sequence"/>
</dbReference>
<evidence type="ECO:0000256" key="2">
    <source>
        <dbReference type="ARBA" id="ARBA00001964"/>
    </source>
</evidence>
<dbReference type="PANTHER" id="PTHR43825">
    <property type="entry name" value="PYRUVATE DEHYDROGENASE E1 COMPONENT"/>
    <property type="match status" value="1"/>
</dbReference>
<evidence type="ECO:0000256" key="1">
    <source>
        <dbReference type="ARBA" id="ARBA00001946"/>
    </source>
</evidence>
<dbReference type="InterPro" id="IPR005474">
    <property type="entry name" value="Transketolase_N"/>
</dbReference>
<name>A0A2S9Q417_9HYPH</name>
<dbReference type="Gene3D" id="3.40.50.970">
    <property type="match status" value="2"/>
</dbReference>
<evidence type="ECO:0000256" key="7">
    <source>
        <dbReference type="PIRNR" id="PIRNR000156"/>
    </source>
</evidence>
<keyword evidence="8" id="KW-0460">Magnesium</keyword>
<dbReference type="Gene3D" id="3.40.50.920">
    <property type="match status" value="1"/>
</dbReference>
<dbReference type="InterPro" id="IPR004660">
    <property type="entry name" value="PDH_E1"/>
</dbReference>
<protein>
    <recommendedName>
        <fullName evidence="5 7">Pyruvate dehydrogenase E1 component</fullName>
        <ecNumber evidence="7">1.2.4.1</ecNumber>
    </recommendedName>
</protein>
<feature type="binding site" evidence="8">
    <location>
        <position position="157"/>
    </location>
    <ligand>
        <name>Mg(2+)</name>
        <dbReference type="ChEBI" id="CHEBI:18420"/>
    </ligand>
</feature>
<keyword evidence="7" id="KW-0786">Thiamine pyrophosphate</keyword>
<evidence type="ECO:0000313" key="11">
    <source>
        <dbReference type="Proteomes" id="UP000237682"/>
    </source>
</evidence>
<dbReference type="SMART" id="SM00861">
    <property type="entry name" value="Transket_pyr"/>
    <property type="match status" value="1"/>
</dbReference>
<reference evidence="10 11" key="1">
    <citation type="submission" date="2018-02" db="EMBL/GenBank/DDBJ databases">
        <title>Whole genome sequencing of endophytic bacterium.</title>
        <authorList>
            <person name="Eedara R."/>
            <person name="Podile A.R."/>
        </authorList>
    </citation>
    <scope>NUCLEOTIDE SEQUENCE [LARGE SCALE GENOMIC DNA]</scope>
    <source>
        <strain evidence="10 11">RP1T</strain>
    </source>
</reference>
<comment type="caution">
    <text evidence="10">The sequence shown here is derived from an EMBL/GenBank/DDBJ whole genome shotgun (WGS) entry which is preliminary data.</text>
</comment>
<dbReference type="InterPro" id="IPR051157">
    <property type="entry name" value="PDH/Transketolase"/>
</dbReference>
<feature type="binding site" evidence="8">
    <location>
        <position position="187"/>
    </location>
    <ligand>
        <name>Mg(2+)</name>
        <dbReference type="ChEBI" id="CHEBI:18420"/>
    </ligand>
</feature>
<sequence length="805" mass="88081">MADPRLPFLAALERKALWLSSWMIHNANHLRAKEDGLKIGGHQASSASLATIMTALYGAVLRPQDRVAVKPHASPVFHALNYLFGLQSLEKLQNFRGFKGAQSYPSRTKDIDDVDFSTGSVGLGVAQTLFSALVQDYVKAKGWGEWPEGRMISLVGDAEMDEGNIFEALLEGWKQGVRNVWWIVDYNRQSLDAVVREGLWQRFESIFRNFGWEVVILKYGRLLEAAFAEPGGEALRHWIDNCPNQLYAALCYQGGSAEGGKVWRRHLTDAIGDQGEVSRLIERRSDAELAALMTNLAGHDMPSLVDAFEAAARHDKPTCFIAYTVKGFGLPFQGHKDNHAGLMTPAQMEAWQQAMAIRPGHEWDKFEGLDLTPEAMQSALDQVPFVQKGRRRLAAAKVEVPAALPYRASASMSTQQGFGIILNDLAGTDLAVAERIVTTAPDVTVSTNLGGWVNRRGLFAREELADTFRKEKIPSTFAWDFSPKGQHIELGIAEMNLFILLSALGLSHSINGERLLPIGTLYDPFIQRGLDALNYACYQDARFMVVATPSGITLAPEGGAHQSIATPLIGLAQDGLAAFEPAFVDELAVIMRFAFDYMQRDGEGDPDETTWLRDETGGSVYLRLSTRTIDQPQRTMSRALAADIVNGAYWLRPPGPNAEIVVAAMGAVVPEAIEAIGLMGEDRRDAGLLVITSADRLNAGWTAAERARQRGNAGARSHIERLLAPLSRDCGLVTVLDGHPATLAWLGSVRGQRVTSLGVEHFGQTGSIGDLYRHHGLDANAILHAAQALSPGRPIRNRRELAPAE</sequence>
<evidence type="ECO:0000256" key="5">
    <source>
        <dbReference type="ARBA" id="ARBA00017172"/>
    </source>
</evidence>
<evidence type="ECO:0000256" key="3">
    <source>
        <dbReference type="ARBA" id="ARBA00003157"/>
    </source>
</evidence>
<evidence type="ECO:0000256" key="8">
    <source>
        <dbReference type="PIRSR" id="PIRSR000156-1"/>
    </source>
</evidence>
<dbReference type="SUPFAM" id="SSF52922">
    <property type="entry name" value="TK C-terminal domain-like"/>
    <property type="match status" value="1"/>
</dbReference>
<comment type="cofactor">
    <cofactor evidence="1 8">
        <name>Mg(2+)</name>
        <dbReference type="ChEBI" id="CHEBI:18420"/>
    </cofactor>
</comment>
<dbReference type="InterPro" id="IPR005475">
    <property type="entry name" value="Transketolase-like_Pyr-bd"/>
</dbReference>
<dbReference type="GO" id="GO:0046872">
    <property type="term" value="F:metal ion binding"/>
    <property type="evidence" value="ECO:0007669"/>
    <property type="project" value="UniProtKB-KW"/>
</dbReference>
<organism evidence="10 11">
    <name type="scientific">Labrys okinawensis</name>
    <dbReference type="NCBI Taxonomy" id="346911"/>
    <lineage>
        <taxon>Bacteria</taxon>
        <taxon>Pseudomonadati</taxon>
        <taxon>Pseudomonadota</taxon>
        <taxon>Alphaproteobacteria</taxon>
        <taxon>Hyphomicrobiales</taxon>
        <taxon>Xanthobacteraceae</taxon>
        <taxon>Labrys</taxon>
    </lineage>
</organism>
<dbReference type="InterPro" id="IPR009014">
    <property type="entry name" value="Transketo_C/PFOR_II"/>
</dbReference>
<dbReference type="Pfam" id="PF17831">
    <property type="entry name" value="PDH_E1_M"/>
    <property type="match status" value="1"/>
</dbReference>
<keyword evidence="11" id="KW-1185">Reference proteome</keyword>
<evidence type="ECO:0000256" key="6">
    <source>
        <dbReference type="ARBA" id="ARBA00051231"/>
    </source>
</evidence>
<dbReference type="SUPFAM" id="SSF52518">
    <property type="entry name" value="Thiamin diphosphate-binding fold (THDP-binding)"/>
    <property type="match status" value="2"/>
</dbReference>
<gene>
    <name evidence="10" type="ORF">C5L14_28600</name>
</gene>
<evidence type="ECO:0000313" key="10">
    <source>
        <dbReference type="EMBL" id="PRH84040.1"/>
    </source>
</evidence>
<feature type="domain" description="Transketolase-like pyrimidine-binding" evidence="9">
    <location>
        <begin position="412"/>
        <end position="631"/>
    </location>
</feature>
<proteinExistence type="inferred from homology"/>
<evidence type="ECO:0000259" key="9">
    <source>
        <dbReference type="SMART" id="SM00861"/>
    </source>
</evidence>
<accession>A0A2S9Q417</accession>
<evidence type="ECO:0000256" key="4">
    <source>
        <dbReference type="ARBA" id="ARBA00007131"/>
    </source>
</evidence>
<feature type="binding site" evidence="8">
    <location>
        <position position="189"/>
    </location>
    <ligand>
        <name>Mg(2+)</name>
        <dbReference type="ChEBI" id="CHEBI:18420"/>
    </ligand>
</feature>
<dbReference type="RefSeq" id="WP_105865468.1">
    <property type="nucleotide sequence ID" value="NZ_PUEJ01000016.1"/>
</dbReference>
<dbReference type="OrthoDB" id="9773339at2"/>
<dbReference type="InterPro" id="IPR041621">
    <property type="entry name" value="PDH_E1_M"/>
</dbReference>
<comment type="cofactor">
    <cofactor evidence="2 7">
        <name>thiamine diphosphate</name>
        <dbReference type="ChEBI" id="CHEBI:58937"/>
    </cofactor>
</comment>
<dbReference type="PANTHER" id="PTHR43825:SF4">
    <property type="entry name" value="PYRUVATE DEHYDROGENASE E1 COMPONENT"/>
    <property type="match status" value="1"/>
</dbReference>
<dbReference type="GO" id="GO:0004739">
    <property type="term" value="F:pyruvate dehydrogenase (acetyl-transferring) activity"/>
    <property type="evidence" value="ECO:0007669"/>
    <property type="project" value="UniProtKB-EC"/>
</dbReference>
<comment type="similarity">
    <text evidence="4">Belongs to the transketolase family.</text>
</comment>
<keyword evidence="7" id="KW-0670">Pyruvate</keyword>
<dbReference type="PIRSF" id="PIRSF000156">
    <property type="entry name" value="Pyruvate_dh_E1"/>
    <property type="match status" value="1"/>
</dbReference>
<dbReference type="EMBL" id="PUEJ01000016">
    <property type="protein sequence ID" value="PRH84040.1"/>
    <property type="molecule type" value="Genomic_DNA"/>
</dbReference>
<keyword evidence="8" id="KW-0479">Metal-binding</keyword>
<dbReference type="AlphaFoldDB" id="A0A2S9Q417"/>
<comment type="catalytic activity">
    <reaction evidence="6 7">
        <text>N(6)-[(R)-lipoyl]-L-lysyl-[protein] + pyruvate + H(+) = N(6)-[(R)-S(8)-acetyldihydrolipoyl]-L-lysyl-[protein] + CO2</text>
        <dbReference type="Rhea" id="RHEA:19189"/>
        <dbReference type="Rhea" id="RHEA-COMP:10474"/>
        <dbReference type="Rhea" id="RHEA-COMP:10478"/>
        <dbReference type="ChEBI" id="CHEBI:15361"/>
        <dbReference type="ChEBI" id="CHEBI:15378"/>
        <dbReference type="ChEBI" id="CHEBI:16526"/>
        <dbReference type="ChEBI" id="CHEBI:83099"/>
        <dbReference type="ChEBI" id="CHEBI:83111"/>
        <dbReference type="EC" id="1.2.4.1"/>
    </reaction>
</comment>
<dbReference type="InterPro" id="IPR029061">
    <property type="entry name" value="THDP-binding"/>
</dbReference>